<protein>
    <recommendedName>
        <fullName evidence="13">4Fe-4S ferredoxin-type domain-containing protein</fullName>
    </recommendedName>
</protein>
<dbReference type="eggNOG" id="COG1143">
    <property type="taxonomic scope" value="Bacteria"/>
</dbReference>
<keyword evidence="8" id="KW-0411">Iron-sulfur</keyword>
<keyword evidence="5" id="KW-0677">Repeat</keyword>
<comment type="caution">
    <text evidence="14">The sequence shown here is derived from an EMBL/GenBank/DDBJ whole genome shotgun (WGS) entry which is preliminary data.</text>
</comment>
<evidence type="ECO:0000256" key="8">
    <source>
        <dbReference type="ARBA" id="ARBA00023014"/>
    </source>
</evidence>
<dbReference type="PATRIC" id="fig|742818.3.peg.822"/>
<evidence type="ECO:0000313" key="14">
    <source>
        <dbReference type="EMBL" id="EJZ84063.1"/>
    </source>
</evidence>
<keyword evidence="1" id="KW-1003">Cell membrane</keyword>
<reference evidence="14 15" key="1">
    <citation type="submission" date="2012-08" db="EMBL/GenBank/DDBJ databases">
        <title>The Genome Sequence of Slackia piriformis YIT 12062.</title>
        <authorList>
            <consortium name="The Broad Institute Genome Sequencing Platform"/>
            <person name="Earl A."/>
            <person name="Ward D."/>
            <person name="Feldgarden M."/>
            <person name="Gevers D."/>
            <person name="Morotomi M."/>
            <person name="Walker B."/>
            <person name="Young S.K."/>
            <person name="Zeng Q."/>
            <person name="Gargeya S."/>
            <person name="Fitzgerald M."/>
            <person name="Haas B."/>
            <person name="Abouelleil A."/>
            <person name="Alvarado L."/>
            <person name="Arachchi H.M."/>
            <person name="Berlin A.M."/>
            <person name="Chapman S.B."/>
            <person name="Goldberg J."/>
            <person name="Griggs A."/>
            <person name="Gujja S."/>
            <person name="Hansen M."/>
            <person name="Howarth C."/>
            <person name="Imamovic A."/>
            <person name="Larimer J."/>
            <person name="McCowen C."/>
            <person name="Montmayeur A."/>
            <person name="Murphy C."/>
            <person name="Neiman D."/>
            <person name="Pearson M."/>
            <person name="Priest M."/>
            <person name="Roberts A."/>
            <person name="Saif S."/>
            <person name="Shea T."/>
            <person name="Sisk P."/>
            <person name="Sykes S."/>
            <person name="Wortman J."/>
            <person name="Nusbaum C."/>
            <person name="Birren B."/>
        </authorList>
    </citation>
    <scope>NUCLEOTIDE SEQUENCE [LARGE SCALE GENOMIC DNA]</scope>
    <source>
        <strain evidence="14 15">YIT 12062</strain>
    </source>
</reference>
<keyword evidence="2" id="KW-0004">4Fe-4S</keyword>
<keyword evidence="3" id="KW-0874">Quinone</keyword>
<dbReference type="PANTHER" id="PTHR10849">
    <property type="entry name" value="NADH DEHYDROGENASE UBIQUINONE IRON-SULFUR PROTEIN 8, MITOCHONDRIAL"/>
    <property type="match status" value="1"/>
</dbReference>
<dbReference type="PROSITE" id="PS00198">
    <property type="entry name" value="4FE4S_FER_1"/>
    <property type="match status" value="2"/>
</dbReference>
<keyword evidence="9" id="KW-0520">NAD</keyword>
<dbReference type="AlphaFoldDB" id="K0YLI3"/>
<dbReference type="InParanoid" id="K0YLI3"/>
<evidence type="ECO:0000313" key="15">
    <source>
        <dbReference type="Proteomes" id="UP000006069"/>
    </source>
</evidence>
<evidence type="ECO:0000256" key="4">
    <source>
        <dbReference type="ARBA" id="ARBA00022723"/>
    </source>
</evidence>
<sequence length="146" mass="16114">MGSFKLGKMTLRSLFSKPETVMYPAQTRFQPEGLKGKVLNDIDTCILCGICEKRCPTAAISVVKKEGKWSIDRFRCVQCGTCVRECPKTCLTMDPDYPLPSSIKSVDALHKPEPSEEEKAAKEAEKAARIKAAMEAKAAREVQAES</sequence>
<dbReference type="Pfam" id="PF12838">
    <property type="entry name" value="Fer4_7"/>
    <property type="match status" value="1"/>
</dbReference>
<gene>
    <name evidence="14" type="ORF">HMPREF9451_00772</name>
</gene>
<dbReference type="GO" id="GO:0046872">
    <property type="term" value="F:metal ion binding"/>
    <property type="evidence" value="ECO:0007669"/>
    <property type="project" value="UniProtKB-KW"/>
</dbReference>
<organism evidence="14 15">
    <name type="scientific">Slackia piriformis YIT 12062</name>
    <dbReference type="NCBI Taxonomy" id="742818"/>
    <lineage>
        <taxon>Bacteria</taxon>
        <taxon>Bacillati</taxon>
        <taxon>Actinomycetota</taxon>
        <taxon>Coriobacteriia</taxon>
        <taxon>Eggerthellales</taxon>
        <taxon>Eggerthellaceae</taxon>
        <taxon>Slackia</taxon>
    </lineage>
</organism>
<evidence type="ECO:0000259" key="13">
    <source>
        <dbReference type="PROSITE" id="PS51379"/>
    </source>
</evidence>
<keyword evidence="4" id="KW-0479">Metal-binding</keyword>
<feature type="compositionally biased region" description="Basic and acidic residues" evidence="12">
    <location>
        <begin position="107"/>
        <end position="126"/>
    </location>
</feature>
<dbReference type="GO" id="GO:0048038">
    <property type="term" value="F:quinone binding"/>
    <property type="evidence" value="ECO:0007669"/>
    <property type="project" value="UniProtKB-KW"/>
</dbReference>
<evidence type="ECO:0000256" key="7">
    <source>
        <dbReference type="ARBA" id="ARBA00023004"/>
    </source>
</evidence>
<dbReference type="InterPro" id="IPR017896">
    <property type="entry name" value="4Fe4S_Fe-S-bd"/>
</dbReference>
<dbReference type="PANTHER" id="PTHR10849:SF24">
    <property type="entry name" value="NADH-QUINONE OXIDOREDUCTASE SUBUNIT I 2"/>
    <property type="match status" value="1"/>
</dbReference>
<evidence type="ECO:0000256" key="11">
    <source>
        <dbReference type="ARBA" id="ARBA00023136"/>
    </source>
</evidence>
<dbReference type="Proteomes" id="UP000006069">
    <property type="component" value="Unassembled WGS sequence"/>
</dbReference>
<feature type="domain" description="4Fe-4S ferredoxin-type" evidence="13">
    <location>
        <begin position="36"/>
        <end position="65"/>
    </location>
</feature>
<evidence type="ECO:0000256" key="12">
    <source>
        <dbReference type="SAM" id="MobiDB-lite"/>
    </source>
</evidence>
<name>K0YLI3_9ACTN</name>
<dbReference type="InterPro" id="IPR017900">
    <property type="entry name" value="4Fe4S_Fe_S_CS"/>
</dbReference>
<keyword evidence="6" id="KW-1278">Translocase</keyword>
<dbReference type="Gene3D" id="3.30.70.3270">
    <property type="match status" value="1"/>
</dbReference>
<dbReference type="GO" id="GO:0016020">
    <property type="term" value="C:membrane"/>
    <property type="evidence" value="ECO:0007669"/>
    <property type="project" value="InterPro"/>
</dbReference>
<accession>K0YLI3</accession>
<evidence type="ECO:0000256" key="9">
    <source>
        <dbReference type="ARBA" id="ARBA00023027"/>
    </source>
</evidence>
<feature type="region of interest" description="Disordered" evidence="12">
    <location>
        <begin position="104"/>
        <end position="126"/>
    </location>
</feature>
<dbReference type="RefSeq" id="WP_009138995.1">
    <property type="nucleotide sequence ID" value="NZ_JH815198.1"/>
</dbReference>
<dbReference type="GO" id="GO:0016651">
    <property type="term" value="F:oxidoreductase activity, acting on NAD(P)H"/>
    <property type="evidence" value="ECO:0007669"/>
    <property type="project" value="InterPro"/>
</dbReference>
<evidence type="ECO:0000256" key="6">
    <source>
        <dbReference type="ARBA" id="ARBA00022967"/>
    </source>
</evidence>
<proteinExistence type="predicted"/>
<keyword evidence="15" id="KW-1185">Reference proteome</keyword>
<dbReference type="HOGENOM" id="CLU_067218_4_6_11"/>
<feature type="domain" description="4Fe-4S ferredoxin-type" evidence="13">
    <location>
        <begin position="67"/>
        <end position="96"/>
    </location>
</feature>
<dbReference type="PROSITE" id="PS51379">
    <property type="entry name" value="4FE4S_FER_2"/>
    <property type="match status" value="2"/>
</dbReference>
<dbReference type="OrthoDB" id="3175224at2"/>
<evidence type="ECO:0000256" key="5">
    <source>
        <dbReference type="ARBA" id="ARBA00022737"/>
    </source>
</evidence>
<dbReference type="InterPro" id="IPR010226">
    <property type="entry name" value="NADH_quinone_OxRdtase_chainI"/>
</dbReference>
<dbReference type="EMBL" id="ADMD01000006">
    <property type="protein sequence ID" value="EJZ84063.1"/>
    <property type="molecule type" value="Genomic_DNA"/>
</dbReference>
<keyword evidence="10" id="KW-0830">Ubiquinone</keyword>
<evidence type="ECO:0000256" key="2">
    <source>
        <dbReference type="ARBA" id="ARBA00022485"/>
    </source>
</evidence>
<keyword evidence="11" id="KW-0472">Membrane</keyword>
<dbReference type="GO" id="GO:0051539">
    <property type="term" value="F:4 iron, 4 sulfur cluster binding"/>
    <property type="evidence" value="ECO:0007669"/>
    <property type="project" value="UniProtKB-KW"/>
</dbReference>
<evidence type="ECO:0000256" key="1">
    <source>
        <dbReference type="ARBA" id="ARBA00022475"/>
    </source>
</evidence>
<evidence type="ECO:0000256" key="10">
    <source>
        <dbReference type="ARBA" id="ARBA00023075"/>
    </source>
</evidence>
<evidence type="ECO:0000256" key="3">
    <source>
        <dbReference type="ARBA" id="ARBA00022719"/>
    </source>
</evidence>
<dbReference type="SUPFAM" id="SSF46548">
    <property type="entry name" value="alpha-helical ferredoxin"/>
    <property type="match status" value="1"/>
</dbReference>
<keyword evidence="7" id="KW-0408">Iron</keyword>